<evidence type="ECO:0000259" key="6">
    <source>
        <dbReference type="Pfam" id="PF03168"/>
    </source>
</evidence>
<dbReference type="InterPro" id="IPR004864">
    <property type="entry name" value="LEA_2"/>
</dbReference>
<dbReference type="HOGENOM" id="CLU_050605_3_0_1"/>
<dbReference type="GO" id="GO:0016020">
    <property type="term" value="C:membrane"/>
    <property type="evidence" value="ECO:0007669"/>
    <property type="project" value="UniProtKB-SubCell"/>
</dbReference>
<keyword evidence="3 5" id="KW-1133">Transmembrane helix</keyword>
<dbReference type="PANTHER" id="PTHR31234:SF65">
    <property type="entry name" value="LATE EMBRYOGENESIS ABUNDANT PROTEIN, LEA_2 SUBGROUP"/>
    <property type="match status" value="1"/>
</dbReference>
<dbReference type="OrthoDB" id="764273at2759"/>
<dbReference type="STRING" id="3880.A0A072TUP3"/>
<dbReference type="KEGG" id="mtr:25502124"/>
<dbReference type="AlphaFoldDB" id="A0A072TUP3"/>
<gene>
    <name evidence="9" type="primary">25502124</name>
    <name evidence="7" type="ordered locus">MTR_8g099035</name>
    <name evidence="8" type="ORF">MtrunA17_Chr8g0387601</name>
</gene>
<dbReference type="EnsemblPlants" id="KEH21157">
    <property type="protein sequence ID" value="KEH21157"/>
    <property type="gene ID" value="MTR_8g099035"/>
</dbReference>
<dbReference type="EMBL" id="PSQE01000008">
    <property type="protein sequence ID" value="RHN43418.1"/>
    <property type="molecule type" value="Genomic_DNA"/>
</dbReference>
<keyword evidence="10" id="KW-1185">Reference proteome</keyword>
<evidence type="ECO:0000313" key="8">
    <source>
        <dbReference type="EMBL" id="RHN43418.1"/>
    </source>
</evidence>
<evidence type="ECO:0000256" key="1">
    <source>
        <dbReference type="ARBA" id="ARBA00004167"/>
    </source>
</evidence>
<evidence type="ECO:0000313" key="9">
    <source>
        <dbReference type="EnsemblPlants" id="KEH21157"/>
    </source>
</evidence>
<accession>A0A072TUP3</accession>
<evidence type="ECO:0000256" key="3">
    <source>
        <dbReference type="ARBA" id="ARBA00022989"/>
    </source>
</evidence>
<dbReference type="InterPro" id="IPR044839">
    <property type="entry name" value="NDR1-like"/>
</dbReference>
<evidence type="ECO:0000313" key="7">
    <source>
        <dbReference type="EMBL" id="KEH21157.1"/>
    </source>
</evidence>
<evidence type="ECO:0000313" key="10">
    <source>
        <dbReference type="Proteomes" id="UP000002051"/>
    </source>
</evidence>
<evidence type="ECO:0000256" key="2">
    <source>
        <dbReference type="ARBA" id="ARBA00022692"/>
    </source>
</evidence>
<reference evidence="8" key="4">
    <citation type="journal article" date="2018" name="Nat. Plants">
        <title>Whole-genome landscape of Medicago truncatula symbiotic genes.</title>
        <authorList>
            <person name="Pecrix Y."/>
            <person name="Gamas P."/>
            <person name="Carrere S."/>
        </authorList>
    </citation>
    <scope>NUCLEOTIDE SEQUENCE</scope>
    <source>
        <tissue evidence="8">Leaves</tissue>
    </source>
</reference>
<name>A0A072TUP3_MEDTR</name>
<dbReference type="PANTHER" id="PTHR31234">
    <property type="entry name" value="LATE EMBRYOGENESIS ABUNDANT (LEA) HYDROXYPROLINE-RICH GLYCOPROTEIN FAMILY"/>
    <property type="match status" value="1"/>
</dbReference>
<dbReference type="SUPFAM" id="SSF117070">
    <property type="entry name" value="LEA14-like"/>
    <property type="match status" value="1"/>
</dbReference>
<keyword evidence="4 5" id="KW-0472">Membrane</keyword>
<feature type="domain" description="Late embryogenesis abundant protein LEA-2 subgroup" evidence="6">
    <location>
        <begin position="106"/>
        <end position="205"/>
    </location>
</feature>
<organism evidence="7 10">
    <name type="scientific">Medicago truncatula</name>
    <name type="common">Barrel medic</name>
    <name type="synonym">Medicago tribuloides</name>
    <dbReference type="NCBI Taxonomy" id="3880"/>
    <lineage>
        <taxon>Eukaryota</taxon>
        <taxon>Viridiplantae</taxon>
        <taxon>Streptophyta</taxon>
        <taxon>Embryophyta</taxon>
        <taxon>Tracheophyta</taxon>
        <taxon>Spermatophyta</taxon>
        <taxon>Magnoliopsida</taxon>
        <taxon>eudicotyledons</taxon>
        <taxon>Gunneridae</taxon>
        <taxon>Pentapetalae</taxon>
        <taxon>rosids</taxon>
        <taxon>fabids</taxon>
        <taxon>Fabales</taxon>
        <taxon>Fabaceae</taxon>
        <taxon>Papilionoideae</taxon>
        <taxon>50 kb inversion clade</taxon>
        <taxon>NPAAA clade</taxon>
        <taxon>Hologalegina</taxon>
        <taxon>IRL clade</taxon>
        <taxon>Trifolieae</taxon>
        <taxon>Medicago</taxon>
    </lineage>
</organism>
<dbReference type="Proteomes" id="UP000002051">
    <property type="component" value="Chromosome 8"/>
</dbReference>
<protein>
    <submittedName>
        <fullName evidence="7 8">Late embryogenesis abundant protein</fullName>
    </submittedName>
</protein>
<dbReference type="Pfam" id="PF03168">
    <property type="entry name" value="LEA_2"/>
    <property type="match status" value="1"/>
</dbReference>
<reference evidence="7 10" key="2">
    <citation type="journal article" date="2014" name="BMC Genomics">
        <title>An improved genome release (version Mt4.0) for the model legume Medicago truncatula.</title>
        <authorList>
            <person name="Tang H."/>
            <person name="Krishnakumar V."/>
            <person name="Bidwell S."/>
            <person name="Rosen B."/>
            <person name="Chan A."/>
            <person name="Zhou S."/>
            <person name="Gentzbittel L."/>
            <person name="Childs K.L."/>
            <person name="Yandell M."/>
            <person name="Gundlach H."/>
            <person name="Mayer K.F."/>
            <person name="Schwartz D.C."/>
            <person name="Town C.D."/>
        </authorList>
    </citation>
    <scope>GENOME REANNOTATION</scope>
    <source>
        <strain evidence="7">A17</strain>
        <strain evidence="9 10">cv. Jemalong A17</strain>
    </source>
</reference>
<proteinExistence type="predicted"/>
<dbReference type="GO" id="GO:0098542">
    <property type="term" value="P:defense response to other organism"/>
    <property type="evidence" value="ECO:0007669"/>
    <property type="project" value="InterPro"/>
</dbReference>
<reference evidence="9" key="3">
    <citation type="submission" date="2015-04" db="UniProtKB">
        <authorList>
            <consortium name="EnsemblPlants"/>
        </authorList>
    </citation>
    <scope>IDENTIFICATION</scope>
    <source>
        <strain evidence="9">cv. Jemalong A17</strain>
    </source>
</reference>
<dbReference type="EMBL" id="CM001224">
    <property type="protein sequence ID" value="KEH21157.1"/>
    <property type="molecule type" value="Genomic_DNA"/>
</dbReference>
<evidence type="ECO:0000256" key="5">
    <source>
        <dbReference type="SAM" id="Phobius"/>
    </source>
</evidence>
<dbReference type="Gene3D" id="2.60.40.1820">
    <property type="match status" value="1"/>
</dbReference>
<keyword evidence="2 5" id="KW-0812">Transmembrane</keyword>
<sequence>MAHTQREQFKPIAPNFISLTTHFSSPSADNQQQHLSERKTKRIKKFVVWCGCITAILLLLIVIVIILAFTVYNVKEPEVRMNGVFLISGSFNGSNASNNVTIHADMSVKNTNSFTFRYGAVNTTVFYNGIDIGGGIQPPGKAKAQRTARFNVTLVINAKKLVDNQDWIIDIRDQALNFSTYTRINGKVKILNMFKRSIKVELNCTSTYNIPTESITRGDNCIGFVNI</sequence>
<dbReference type="Gramene" id="rna49989">
    <property type="protein sequence ID" value="RHN43418.1"/>
    <property type="gene ID" value="gene49989"/>
</dbReference>
<reference evidence="7 10" key="1">
    <citation type="journal article" date="2011" name="Nature">
        <title>The Medicago genome provides insight into the evolution of rhizobial symbioses.</title>
        <authorList>
            <person name="Young N.D."/>
            <person name="Debelle F."/>
            <person name="Oldroyd G.E."/>
            <person name="Geurts R."/>
            <person name="Cannon S.B."/>
            <person name="Udvardi M.K."/>
            <person name="Benedito V.A."/>
            <person name="Mayer K.F."/>
            <person name="Gouzy J."/>
            <person name="Schoof H."/>
            <person name="Van de Peer Y."/>
            <person name="Proost S."/>
            <person name="Cook D.R."/>
            <person name="Meyers B.C."/>
            <person name="Spannagl M."/>
            <person name="Cheung F."/>
            <person name="De Mita S."/>
            <person name="Krishnakumar V."/>
            <person name="Gundlach H."/>
            <person name="Zhou S."/>
            <person name="Mudge J."/>
            <person name="Bharti A.K."/>
            <person name="Murray J.D."/>
            <person name="Naoumkina M.A."/>
            <person name="Rosen B."/>
            <person name="Silverstein K.A."/>
            <person name="Tang H."/>
            <person name="Rombauts S."/>
            <person name="Zhao P.X."/>
            <person name="Zhou P."/>
            <person name="Barbe V."/>
            <person name="Bardou P."/>
            <person name="Bechner M."/>
            <person name="Bellec A."/>
            <person name="Berger A."/>
            <person name="Berges H."/>
            <person name="Bidwell S."/>
            <person name="Bisseling T."/>
            <person name="Choisne N."/>
            <person name="Couloux A."/>
            <person name="Denny R."/>
            <person name="Deshpande S."/>
            <person name="Dai X."/>
            <person name="Doyle J.J."/>
            <person name="Dudez A.M."/>
            <person name="Farmer A.D."/>
            <person name="Fouteau S."/>
            <person name="Franken C."/>
            <person name="Gibelin C."/>
            <person name="Gish J."/>
            <person name="Goldstein S."/>
            <person name="Gonzalez A.J."/>
            <person name="Green P.J."/>
            <person name="Hallab A."/>
            <person name="Hartog M."/>
            <person name="Hua A."/>
            <person name="Humphray S.J."/>
            <person name="Jeong D.H."/>
            <person name="Jing Y."/>
            <person name="Jocker A."/>
            <person name="Kenton S.M."/>
            <person name="Kim D.J."/>
            <person name="Klee K."/>
            <person name="Lai H."/>
            <person name="Lang C."/>
            <person name="Lin S."/>
            <person name="Macmil S.L."/>
            <person name="Magdelenat G."/>
            <person name="Matthews L."/>
            <person name="McCorrison J."/>
            <person name="Monaghan E.L."/>
            <person name="Mun J.H."/>
            <person name="Najar F.Z."/>
            <person name="Nicholson C."/>
            <person name="Noirot C."/>
            <person name="O'Bleness M."/>
            <person name="Paule C.R."/>
            <person name="Poulain J."/>
            <person name="Prion F."/>
            <person name="Qin B."/>
            <person name="Qu C."/>
            <person name="Retzel E.F."/>
            <person name="Riddle C."/>
            <person name="Sallet E."/>
            <person name="Samain S."/>
            <person name="Samson N."/>
            <person name="Sanders I."/>
            <person name="Saurat O."/>
            <person name="Scarpelli C."/>
            <person name="Schiex T."/>
            <person name="Segurens B."/>
            <person name="Severin A.J."/>
            <person name="Sherrier D.J."/>
            <person name="Shi R."/>
            <person name="Sims S."/>
            <person name="Singer S.R."/>
            <person name="Sinharoy S."/>
            <person name="Sterck L."/>
            <person name="Viollet A."/>
            <person name="Wang B.B."/>
            <person name="Wang K."/>
            <person name="Wang M."/>
            <person name="Wang X."/>
            <person name="Warfsmann J."/>
            <person name="Weissenbach J."/>
            <person name="White D.D."/>
            <person name="White J.D."/>
            <person name="Wiley G.B."/>
            <person name="Wincker P."/>
            <person name="Xing Y."/>
            <person name="Yang L."/>
            <person name="Yao Z."/>
            <person name="Ying F."/>
            <person name="Zhai J."/>
            <person name="Zhou L."/>
            <person name="Zuber A."/>
            <person name="Denarie J."/>
            <person name="Dixon R.A."/>
            <person name="May G.D."/>
            <person name="Schwartz D.C."/>
            <person name="Rogers J."/>
            <person name="Quetier F."/>
            <person name="Town C.D."/>
            <person name="Roe B.A."/>
        </authorList>
    </citation>
    <scope>NUCLEOTIDE SEQUENCE [LARGE SCALE GENOMIC DNA]</scope>
    <source>
        <strain evidence="7">A17</strain>
        <strain evidence="9 10">cv. Jemalong A17</strain>
    </source>
</reference>
<comment type="subcellular location">
    <subcellularLocation>
        <location evidence="1">Membrane</location>
        <topology evidence="1">Single-pass membrane protein</topology>
    </subcellularLocation>
</comment>
<dbReference type="Proteomes" id="UP000265566">
    <property type="component" value="Chromosome 8"/>
</dbReference>
<feature type="transmembrane region" description="Helical" evidence="5">
    <location>
        <begin position="46"/>
        <end position="72"/>
    </location>
</feature>
<evidence type="ECO:0000256" key="4">
    <source>
        <dbReference type="ARBA" id="ARBA00023136"/>
    </source>
</evidence>